<dbReference type="SUPFAM" id="SSF54518">
    <property type="entry name" value="Tubby C-terminal domain-like"/>
    <property type="match status" value="1"/>
</dbReference>
<dbReference type="EMBL" id="GBRH01268677">
    <property type="protein sequence ID" value="JAD29218.1"/>
    <property type="molecule type" value="Transcribed_RNA"/>
</dbReference>
<dbReference type="AlphaFoldDB" id="A0A0A8YUZ5"/>
<evidence type="ECO:0000313" key="1">
    <source>
        <dbReference type="EMBL" id="JAD29218.1"/>
    </source>
</evidence>
<dbReference type="InterPro" id="IPR025659">
    <property type="entry name" value="Tubby-like_C"/>
</dbReference>
<organism evidence="1">
    <name type="scientific">Arundo donax</name>
    <name type="common">Giant reed</name>
    <name type="synonym">Donax arundinaceus</name>
    <dbReference type="NCBI Taxonomy" id="35708"/>
    <lineage>
        <taxon>Eukaryota</taxon>
        <taxon>Viridiplantae</taxon>
        <taxon>Streptophyta</taxon>
        <taxon>Embryophyta</taxon>
        <taxon>Tracheophyta</taxon>
        <taxon>Spermatophyta</taxon>
        <taxon>Magnoliopsida</taxon>
        <taxon>Liliopsida</taxon>
        <taxon>Poales</taxon>
        <taxon>Poaceae</taxon>
        <taxon>PACMAD clade</taxon>
        <taxon>Arundinoideae</taxon>
        <taxon>Arundineae</taxon>
        <taxon>Arundo</taxon>
    </lineage>
</organism>
<accession>A0A0A8YUZ5</accession>
<reference evidence="1" key="1">
    <citation type="submission" date="2014-09" db="EMBL/GenBank/DDBJ databases">
        <authorList>
            <person name="Magalhaes I.L.F."/>
            <person name="Oliveira U."/>
            <person name="Santos F.R."/>
            <person name="Vidigal T.H.D.A."/>
            <person name="Brescovit A.D."/>
            <person name="Santos A.J."/>
        </authorList>
    </citation>
    <scope>NUCLEOTIDE SEQUENCE</scope>
    <source>
        <tissue evidence="1">Shoot tissue taken approximately 20 cm above the soil surface</tissue>
    </source>
</reference>
<proteinExistence type="predicted"/>
<name>A0A0A8YUZ5_ARUDO</name>
<sequence>MILQSSEFVSAVLKSRSMSKDKLMLLQMTKRYELDFRERAGRMGYKMQTSVKNFQMATSARVVNKLKSTPCIVFGV</sequence>
<reference evidence="1" key="2">
    <citation type="journal article" date="2015" name="Data Brief">
        <title>Shoot transcriptome of the giant reed, Arundo donax.</title>
        <authorList>
            <person name="Barrero R.A."/>
            <person name="Guerrero F.D."/>
            <person name="Moolhuijzen P."/>
            <person name="Goolsby J.A."/>
            <person name="Tidwell J."/>
            <person name="Bellgard S.E."/>
            <person name="Bellgard M.I."/>
        </authorList>
    </citation>
    <scope>NUCLEOTIDE SEQUENCE</scope>
    <source>
        <tissue evidence="1">Shoot tissue taken approximately 20 cm above the soil surface</tissue>
    </source>
</reference>
<protein>
    <submittedName>
        <fullName evidence="1">Uncharacterized protein</fullName>
    </submittedName>
</protein>